<accession>A0ACB8ZHH3</accession>
<reference evidence="1 2" key="2">
    <citation type="journal article" date="2022" name="Mol. Ecol. Resour.">
        <title>The genomes of chicory, endive, great burdock and yacon provide insights into Asteraceae paleo-polyploidization history and plant inulin production.</title>
        <authorList>
            <person name="Fan W."/>
            <person name="Wang S."/>
            <person name="Wang H."/>
            <person name="Wang A."/>
            <person name="Jiang F."/>
            <person name="Liu H."/>
            <person name="Zhao H."/>
            <person name="Xu D."/>
            <person name="Zhang Y."/>
        </authorList>
    </citation>
    <scope>NUCLEOTIDE SEQUENCE [LARGE SCALE GENOMIC DNA]</scope>
    <source>
        <strain evidence="2">cv. Niubang</strain>
    </source>
</reference>
<gene>
    <name evidence="1" type="ORF">L6452_29855</name>
</gene>
<name>A0ACB8ZHH3_ARCLA</name>
<proteinExistence type="predicted"/>
<sequence length="113" mass="12765">MTSLRLRKAVNISRNIIFDVVPKSSFSRSARAFVTASKHFQKENTDEKVEQKCEEVTEAAGEVKRGFDEVSKTVKDVKGKLSEAKQDLVKRARDNVVDVATQKAKEKIIKKLK</sequence>
<evidence type="ECO:0000313" key="1">
    <source>
        <dbReference type="EMBL" id="KAI3697100.1"/>
    </source>
</evidence>
<protein>
    <submittedName>
        <fullName evidence="1">Uncharacterized protein</fullName>
    </submittedName>
</protein>
<evidence type="ECO:0000313" key="2">
    <source>
        <dbReference type="Proteomes" id="UP001055879"/>
    </source>
</evidence>
<dbReference type="EMBL" id="CM042056">
    <property type="protein sequence ID" value="KAI3697100.1"/>
    <property type="molecule type" value="Genomic_DNA"/>
</dbReference>
<organism evidence="1 2">
    <name type="scientific">Arctium lappa</name>
    <name type="common">Greater burdock</name>
    <name type="synonym">Lappa major</name>
    <dbReference type="NCBI Taxonomy" id="4217"/>
    <lineage>
        <taxon>Eukaryota</taxon>
        <taxon>Viridiplantae</taxon>
        <taxon>Streptophyta</taxon>
        <taxon>Embryophyta</taxon>
        <taxon>Tracheophyta</taxon>
        <taxon>Spermatophyta</taxon>
        <taxon>Magnoliopsida</taxon>
        <taxon>eudicotyledons</taxon>
        <taxon>Gunneridae</taxon>
        <taxon>Pentapetalae</taxon>
        <taxon>asterids</taxon>
        <taxon>campanulids</taxon>
        <taxon>Asterales</taxon>
        <taxon>Asteraceae</taxon>
        <taxon>Carduoideae</taxon>
        <taxon>Cardueae</taxon>
        <taxon>Arctiinae</taxon>
        <taxon>Arctium</taxon>
    </lineage>
</organism>
<dbReference type="Proteomes" id="UP001055879">
    <property type="component" value="Linkage Group LG10"/>
</dbReference>
<keyword evidence="2" id="KW-1185">Reference proteome</keyword>
<comment type="caution">
    <text evidence="1">The sequence shown here is derived from an EMBL/GenBank/DDBJ whole genome shotgun (WGS) entry which is preliminary data.</text>
</comment>
<reference evidence="2" key="1">
    <citation type="journal article" date="2022" name="Mol. Ecol. Resour.">
        <title>The genomes of chicory, endive, great burdock and yacon provide insights into Asteraceae palaeo-polyploidization history and plant inulin production.</title>
        <authorList>
            <person name="Fan W."/>
            <person name="Wang S."/>
            <person name="Wang H."/>
            <person name="Wang A."/>
            <person name="Jiang F."/>
            <person name="Liu H."/>
            <person name="Zhao H."/>
            <person name="Xu D."/>
            <person name="Zhang Y."/>
        </authorList>
    </citation>
    <scope>NUCLEOTIDE SEQUENCE [LARGE SCALE GENOMIC DNA]</scope>
    <source>
        <strain evidence="2">cv. Niubang</strain>
    </source>
</reference>